<reference evidence="12 13" key="1">
    <citation type="submission" date="2020-11" db="EMBL/GenBank/DDBJ databases">
        <title>Algicoccus daihaiensis sp.nov., isolated from Daihai Lake in Inner Mongolia.</title>
        <authorList>
            <person name="Kai J."/>
        </authorList>
    </citation>
    <scope>NUCLEOTIDE SEQUENCE [LARGE SCALE GENOMIC DNA]</scope>
    <source>
        <strain evidence="13">f23</strain>
    </source>
</reference>
<comment type="catalytic activity">
    <reaction evidence="8 9">
        <text>hydroxymethylbilane = uroporphyrinogen III + H2O</text>
        <dbReference type="Rhea" id="RHEA:18965"/>
        <dbReference type="ChEBI" id="CHEBI:15377"/>
        <dbReference type="ChEBI" id="CHEBI:57308"/>
        <dbReference type="ChEBI" id="CHEBI:57845"/>
        <dbReference type="EC" id="4.2.1.75"/>
    </reaction>
</comment>
<comment type="pathway">
    <text evidence="1 9">Porphyrin-containing compound metabolism; protoporphyrin-IX biosynthesis; coproporphyrinogen-III from 5-aminolevulinate: step 3/4.</text>
</comment>
<feature type="region of interest" description="Disordered" evidence="10">
    <location>
        <begin position="71"/>
        <end position="92"/>
    </location>
</feature>
<evidence type="ECO:0000256" key="3">
    <source>
        <dbReference type="ARBA" id="ARBA00013109"/>
    </source>
</evidence>
<dbReference type="Gene3D" id="3.40.50.10090">
    <property type="match status" value="2"/>
</dbReference>
<evidence type="ECO:0000256" key="1">
    <source>
        <dbReference type="ARBA" id="ARBA00004772"/>
    </source>
</evidence>
<evidence type="ECO:0000256" key="7">
    <source>
        <dbReference type="ARBA" id="ARBA00040167"/>
    </source>
</evidence>
<dbReference type="InterPro" id="IPR003754">
    <property type="entry name" value="4pyrrol_synth_uPrphyn_synth"/>
</dbReference>
<evidence type="ECO:0000256" key="9">
    <source>
        <dbReference type="RuleBase" id="RU366031"/>
    </source>
</evidence>
<feature type="domain" description="Tetrapyrrole biosynthesis uroporphyrinogen III synthase" evidence="11">
    <location>
        <begin position="49"/>
        <end position="255"/>
    </location>
</feature>
<evidence type="ECO:0000256" key="10">
    <source>
        <dbReference type="SAM" id="MobiDB-lite"/>
    </source>
</evidence>
<dbReference type="SUPFAM" id="SSF69618">
    <property type="entry name" value="HemD-like"/>
    <property type="match status" value="1"/>
</dbReference>
<keyword evidence="5 9" id="KW-0627">Porphyrin biosynthesis</keyword>
<organism evidence="12 13">
    <name type="scientific">Orrella daihaiensis</name>
    <dbReference type="NCBI Taxonomy" id="2782176"/>
    <lineage>
        <taxon>Bacteria</taxon>
        <taxon>Pseudomonadati</taxon>
        <taxon>Pseudomonadota</taxon>
        <taxon>Betaproteobacteria</taxon>
        <taxon>Burkholderiales</taxon>
        <taxon>Alcaligenaceae</taxon>
        <taxon>Orrella</taxon>
    </lineage>
</organism>
<feature type="compositionally biased region" description="Polar residues" evidence="10">
    <location>
        <begin position="77"/>
        <end position="89"/>
    </location>
</feature>
<evidence type="ECO:0000256" key="5">
    <source>
        <dbReference type="ARBA" id="ARBA00023244"/>
    </source>
</evidence>
<name>A0ABY4AHH0_9BURK</name>
<sequence length="376" mass="41380">MAADPTKRAAPGNKKTSTMSASGGSRESAALNQHVKRVVLTRPTERQKSLVKNLRQQGCEVLELPALTISPRHPQHLPSSATSTPNHVSPTRGAVQEDIQNWRPEQFDALIFVSRSAWQNYCRFYLSGQFEGNSSKNPSPVINAVETQQPSWIKRVASLISARQLIVACVGVATAKQIADDLNLPLSTIVYPSEGLSADSEGLWTLLKPILGPGKKVLIVRGQTGRDWLLETLTEHGISVSCLSVYQREPACWDEDQIQVLTRWASGWNRESTHRFTSPEDTDVVSNAGIWLITSAQGLAAIRSQYQLHGFLGKPGFKPERVVVIHDRLVSPVRQWLAHWEPPQRGPTDHALIVDQTPIVVVAPDDESIISGILVA</sequence>
<dbReference type="PANTHER" id="PTHR38042">
    <property type="entry name" value="UROPORPHYRINOGEN-III SYNTHASE, CHLOROPLASTIC"/>
    <property type="match status" value="1"/>
</dbReference>
<dbReference type="RefSeq" id="WP_243477981.1">
    <property type="nucleotide sequence ID" value="NZ_CP063982.1"/>
</dbReference>
<dbReference type="Proteomes" id="UP000831607">
    <property type="component" value="Chromosome"/>
</dbReference>
<evidence type="ECO:0000313" key="12">
    <source>
        <dbReference type="EMBL" id="UOD49739.1"/>
    </source>
</evidence>
<evidence type="ECO:0000256" key="8">
    <source>
        <dbReference type="ARBA" id="ARBA00048617"/>
    </source>
</evidence>
<comment type="similarity">
    <text evidence="2 9">Belongs to the uroporphyrinogen-III synthase family.</text>
</comment>
<gene>
    <name evidence="12" type="ORF">DHf2319_09760</name>
</gene>
<protein>
    <recommendedName>
        <fullName evidence="7 9">Uroporphyrinogen-III synthase</fullName>
        <ecNumber evidence="3 9">4.2.1.75</ecNumber>
    </recommendedName>
</protein>
<dbReference type="CDD" id="cd06578">
    <property type="entry name" value="HemD"/>
    <property type="match status" value="1"/>
</dbReference>
<evidence type="ECO:0000256" key="6">
    <source>
        <dbReference type="ARBA" id="ARBA00037589"/>
    </source>
</evidence>
<dbReference type="InterPro" id="IPR036108">
    <property type="entry name" value="4pyrrol_syn_uPrphyn_synt_sf"/>
</dbReference>
<proteinExistence type="inferred from homology"/>
<evidence type="ECO:0000256" key="4">
    <source>
        <dbReference type="ARBA" id="ARBA00023239"/>
    </source>
</evidence>
<accession>A0ABY4AHH0</accession>
<evidence type="ECO:0000259" key="11">
    <source>
        <dbReference type="Pfam" id="PF02602"/>
    </source>
</evidence>
<feature type="region of interest" description="Disordered" evidence="10">
    <location>
        <begin position="1"/>
        <end position="31"/>
    </location>
</feature>
<dbReference type="EMBL" id="CP063982">
    <property type="protein sequence ID" value="UOD49739.1"/>
    <property type="molecule type" value="Genomic_DNA"/>
</dbReference>
<dbReference type="EC" id="4.2.1.75" evidence="3 9"/>
<feature type="compositionally biased region" description="Polar residues" evidence="10">
    <location>
        <begin position="14"/>
        <end position="25"/>
    </location>
</feature>
<evidence type="ECO:0000256" key="2">
    <source>
        <dbReference type="ARBA" id="ARBA00008133"/>
    </source>
</evidence>
<comment type="function">
    <text evidence="6 9">Catalyzes cyclization of the linear tetrapyrrole, hydroxymethylbilane, to the macrocyclic uroporphyrinogen III.</text>
</comment>
<keyword evidence="13" id="KW-1185">Reference proteome</keyword>
<dbReference type="Pfam" id="PF02602">
    <property type="entry name" value="HEM4"/>
    <property type="match status" value="1"/>
</dbReference>
<keyword evidence="4 9" id="KW-0456">Lyase</keyword>
<dbReference type="InterPro" id="IPR039793">
    <property type="entry name" value="UROS/Hem4"/>
</dbReference>
<dbReference type="PANTHER" id="PTHR38042:SF1">
    <property type="entry name" value="UROPORPHYRINOGEN-III SYNTHASE, CHLOROPLASTIC"/>
    <property type="match status" value="1"/>
</dbReference>
<evidence type="ECO:0000313" key="13">
    <source>
        <dbReference type="Proteomes" id="UP000831607"/>
    </source>
</evidence>